<reference evidence="3 4" key="1">
    <citation type="submission" date="2022-10" db="EMBL/GenBank/DDBJ databases">
        <title>Identification of biosynthetic pathway for the production of the potent trypsin inhibitor radiosumin.</title>
        <authorList>
            <person name="Fewer D.P."/>
            <person name="Delbaje E."/>
            <person name="Ouyang X."/>
            <person name="Agostino P.D."/>
            <person name="Wahlsten M."/>
            <person name="Jokela J."/>
            <person name="Permi P."/>
            <person name="Haapaniemi E."/>
            <person name="Koistinen H."/>
        </authorList>
    </citation>
    <scope>NUCLEOTIDE SEQUENCE [LARGE SCALE GENOMIC DNA]</scope>
    <source>
        <strain evidence="3 4">NIES-515</strain>
    </source>
</reference>
<dbReference type="EC" id="5.1.1.-" evidence="3"/>
<dbReference type="Proteomes" id="UP001526143">
    <property type="component" value="Unassembled WGS sequence"/>
</dbReference>
<dbReference type="RefSeq" id="WP_263743500.1">
    <property type="nucleotide sequence ID" value="NZ_JAOWRF010000002.1"/>
</dbReference>
<accession>A0ABT3AS95</accession>
<dbReference type="SUPFAM" id="SSF53681">
    <property type="entry name" value="Aspartate/glutamate racemase"/>
    <property type="match status" value="2"/>
</dbReference>
<evidence type="ECO:0000313" key="4">
    <source>
        <dbReference type="Proteomes" id="UP001526143"/>
    </source>
</evidence>
<proteinExistence type="inferred from homology"/>
<organism evidence="3 4">
    <name type="scientific">Plectonema radiosum NIES-515</name>
    <dbReference type="NCBI Taxonomy" id="2986073"/>
    <lineage>
        <taxon>Bacteria</taxon>
        <taxon>Bacillati</taxon>
        <taxon>Cyanobacteriota</taxon>
        <taxon>Cyanophyceae</taxon>
        <taxon>Oscillatoriophycideae</taxon>
        <taxon>Oscillatoriales</taxon>
        <taxon>Microcoleaceae</taxon>
        <taxon>Plectonema</taxon>
    </lineage>
</organism>
<dbReference type="Gene3D" id="3.40.50.1860">
    <property type="match status" value="2"/>
</dbReference>
<dbReference type="EMBL" id="JAOWRF010000002">
    <property type="protein sequence ID" value="MCV3211982.1"/>
    <property type="molecule type" value="Genomic_DNA"/>
</dbReference>
<evidence type="ECO:0000256" key="1">
    <source>
        <dbReference type="ARBA" id="ARBA00007847"/>
    </source>
</evidence>
<protein>
    <submittedName>
        <fullName evidence="3">Amino acid racemase</fullName>
        <ecNumber evidence="3">5.1.1.-</ecNumber>
    </submittedName>
</protein>
<keyword evidence="4" id="KW-1185">Reference proteome</keyword>
<dbReference type="InterPro" id="IPR015942">
    <property type="entry name" value="Asp/Glu/hydantoin_racemase"/>
</dbReference>
<dbReference type="PANTHER" id="PTHR21198:SF7">
    <property type="entry name" value="ASPARTATE-GLUTAMATE RACEMASE FAMILY"/>
    <property type="match status" value="1"/>
</dbReference>
<dbReference type="NCBIfam" id="TIGR00035">
    <property type="entry name" value="asp_race"/>
    <property type="match status" value="1"/>
</dbReference>
<dbReference type="Pfam" id="PF01177">
    <property type="entry name" value="Asp_Glu_race"/>
    <property type="match status" value="1"/>
</dbReference>
<name>A0ABT3AS95_9CYAN</name>
<sequence>MLGIVGGMGPLASAEFIKTIYQHNLGEREQEAPKVILYSDPTFPDRSEVLLKGEYSLLLEHLTNALYQLCELQVSKIVICCITSHYLLPQLPSHLKERLISLIDIILNEVLERKQNYLLLCTNGTRKLKIFQNNSLWELAEKRIVLLDDKDQDTIHKTIYQIKNHNYSFQSDITFLERLMKKYKTDCLIAGCTEIHLLNKYFISEENSSNHIFLDPLTIVAQKLRSAVLNTHDNKQYSQISYGLLSRWTE</sequence>
<comment type="caution">
    <text evidence="3">The sequence shown here is derived from an EMBL/GenBank/DDBJ whole genome shotgun (WGS) entry which is preliminary data.</text>
</comment>
<gene>
    <name evidence="3" type="ORF">OGM63_00325</name>
</gene>
<comment type="similarity">
    <text evidence="1">Belongs to the aspartate/glutamate racemases family.</text>
</comment>
<dbReference type="PANTHER" id="PTHR21198">
    <property type="entry name" value="GLUTAMATE RACEMASE"/>
    <property type="match status" value="1"/>
</dbReference>
<evidence type="ECO:0000313" key="3">
    <source>
        <dbReference type="EMBL" id="MCV3211982.1"/>
    </source>
</evidence>
<dbReference type="GO" id="GO:0016853">
    <property type="term" value="F:isomerase activity"/>
    <property type="evidence" value="ECO:0007669"/>
    <property type="project" value="UniProtKB-KW"/>
</dbReference>
<dbReference type="InterPro" id="IPR004380">
    <property type="entry name" value="Asp_race"/>
</dbReference>
<keyword evidence="2 3" id="KW-0413">Isomerase</keyword>
<evidence type="ECO:0000256" key="2">
    <source>
        <dbReference type="ARBA" id="ARBA00023235"/>
    </source>
</evidence>
<dbReference type="InterPro" id="IPR001920">
    <property type="entry name" value="Asp/Glu_race"/>
</dbReference>